<evidence type="ECO:0000259" key="5">
    <source>
        <dbReference type="PROSITE" id="PS51050"/>
    </source>
</evidence>
<name>C5K822_PERM5</name>
<dbReference type="SUPFAM" id="SSF49447">
    <property type="entry name" value="Second domain of Mu2 adaptin subunit (ap50) of ap2 adaptor"/>
    <property type="match status" value="1"/>
</dbReference>
<feature type="region of interest" description="Disordered" evidence="4">
    <location>
        <begin position="684"/>
        <end position="705"/>
    </location>
</feature>
<dbReference type="InterPro" id="IPR011124">
    <property type="entry name" value="Znf_CW"/>
</dbReference>
<evidence type="ECO:0000256" key="4">
    <source>
        <dbReference type="SAM" id="MobiDB-lite"/>
    </source>
</evidence>
<keyword evidence="8" id="KW-1185">Reference proteome</keyword>
<feature type="compositionally biased region" description="Basic and acidic residues" evidence="4">
    <location>
        <begin position="660"/>
        <end position="671"/>
    </location>
</feature>
<evidence type="ECO:0000313" key="7">
    <source>
        <dbReference type="EMBL" id="EER19707.1"/>
    </source>
</evidence>
<dbReference type="Proteomes" id="UP000007800">
    <property type="component" value="Unassembled WGS sequence"/>
</dbReference>
<feature type="compositionally biased region" description="Basic and acidic residues" evidence="4">
    <location>
        <begin position="1157"/>
        <end position="1166"/>
    </location>
</feature>
<dbReference type="RefSeq" id="XP_002787911.1">
    <property type="nucleotide sequence ID" value="XM_002787865.1"/>
</dbReference>
<dbReference type="PROSITE" id="PS51072">
    <property type="entry name" value="MHD"/>
    <property type="match status" value="1"/>
</dbReference>
<dbReference type="OrthoDB" id="443930at2759"/>
<evidence type="ECO:0000256" key="3">
    <source>
        <dbReference type="ARBA" id="ARBA00022833"/>
    </source>
</evidence>
<dbReference type="InParanoid" id="C5K822"/>
<dbReference type="GO" id="GO:0008270">
    <property type="term" value="F:zinc ion binding"/>
    <property type="evidence" value="ECO:0007669"/>
    <property type="project" value="UniProtKB-KW"/>
</dbReference>
<feature type="domain" description="CW-type" evidence="5">
    <location>
        <begin position="1064"/>
        <end position="1131"/>
    </location>
</feature>
<dbReference type="InterPro" id="IPR028565">
    <property type="entry name" value="MHD"/>
</dbReference>
<feature type="domain" description="MHD" evidence="6">
    <location>
        <begin position="87"/>
        <end position="330"/>
    </location>
</feature>
<feature type="compositionally biased region" description="Polar residues" evidence="4">
    <location>
        <begin position="1454"/>
        <end position="1464"/>
    </location>
</feature>
<dbReference type="GeneID" id="9057698"/>
<feature type="compositionally biased region" description="Basic residues" evidence="4">
    <location>
        <begin position="1270"/>
        <end position="1279"/>
    </location>
</feature>
<feature type="region of interest" description="Disordered" evidence="4">
    <location>
        <begin position="1116"/>
        <end position="1181"/>
    </location>
</feature>
<protein>
    <submittedName>
        <fullName evidence="7">Clathrin coat adaptor ap3 medium chain, putative</fullName>
    </submittedName>
</protein>
<sequence length="1464" mass="161349">MSPKSISCECESVDEAGLAVPGQPGMSAPSGSPAPNFLTSAVSTMMTGVTNAMAVSSGALAQVAQKEATIDIGGQYWWRPTAPSYTNNELYMDVVETINCIVDEQGTILGADVTGDISVISRLSGPCPHALLTVRNPHLLSNGKVQFHPSVDVERWHAEQKMSFIPADGQYSLCTYYIPILPDPSTRLLPLQLDLKAAPCRMQNHRPPSIVVDDVVVSILLPTCIASGSLQTTVKSHIDGKASPSIRLDTASDGGTVLIWHVGQLASNATSGEDTIVVASGKLSYDAHDAALAAAMAKLRWGSLSEDGVSAAYDWMVLRYRPPKGIYLERAAATLHSLNTKITHASVVEDDDESEPTYLFLGYDSGFDPDSKNARHSQTYNADAVLGWDCGTGKVIDSLAIPGASCMYVRASSSGMVAATTIYERVKARRRGVFFRPLTTIYVYVYADQRYHQLKSIAPRGHRSSPVAVVADSTCARFMVVLTKNGRLLHQHLLGPSISTEVTALKNGPGPEGAELALLTDDMTGILLERSRPRIVVFIAEARHGVEVLQQVDLRKVMEASGQNFSRLLSSGALLPHFGGEGFAVLWKNNYVYFDMYSDIEGIKRARPKSRTIASLKRPSGIDIIAAVPTTVHWLALQLSDDRLLWRWWSPGETLIKEEPETTERAVKEEPAAGEAQMAVVKAEPLSGPMDSNGEEEEEPDYDGALRDDEKGVEVISLSDSVDDGYDSDIEIIESVAVVDLDAVEGGVAVEAPWGGTAMYNEDENGVVLLDDDLEDDRAATSDLLSIVNTATDQGAATRADPINAATLELPPDARTRYAPGKSIEFSPLSVSTSASTADEHARELWERAKADEAMASDEIEAQDWAAVHWPDVFEQNLKRRRKCVDRLISDIETNWSSTLCLRPRIPPLLEADIEMVGKCFQRLARKRGPALILDVRQSTKRDRHLFLSSLIAGSLLVVGDDVDDQCRANSSGGSSSSSRPTEDLKETDSSSRSDTGTAAATALDDGPVKMFHRITGVSWEKTRVLAAEMCHVVTAFSDYEQRTEIFARVHKRHLQNQKADTKQGYKHYWWIRCDRCGKYRRAPYYIAKHHGVDNETPPEFHCGLLQQRVEGGVKPMWKPLSCEDPPDEAETDEDEQLEAQRYDTESSSSDTNTQYDSERERRRDQQCTGIITASRRHKKERNFQRKIKLIKKNLRAWNKKISKAETEEIERARKERAKYAGNDDIDDDNWQGTSGHHNDNDPDENEELKRLAGRIMRVHMSSLNSYSRFGRRPQRKKPAGPSTTSRETSKFVPSPKKTSRAPQKVLTTVINASSEDAPWETVFMAEVADNKNLKESVKDDLIKMMRVLTDELATGGSLSTLRRCLQDDIAVEIRLSTAATEEVATREQRGFRKSVKLEVGRKSTLKPAQRKLLDGIIGGFMAPRPQSIEGKPVLKRKSGAFKPLGKVGAGRRSVNSRPSLYKA</sequence>
<dbReference type="InterPro" id="IPR036168">
    <property type="entry name" value="AP2_Mu_C_sf"/>
</dbReference>
<accession>C5K822</accession>
<evidence type="ECO:0000313" key="8">
    <source>
        <dbReference type="Proteomes" id="UP000007800"/>
    </source>
</evidence>
<dbReference type="Gene3D" id="2.60.40.1170">
    <property type="entry name" value="Mu homology domain, subdomain B"/>
    <property type="match status" value="2"/>
</dbReference>
<feature type="region of interest" description="Disordered" evidence="4">
    <location>
        <begin position="1263"/>
        <end position="1303"/>
    </location>
</feature>
<feature type="region of interest" description="Disordered" evidence="4">
    <location>
        <begin position="968"/>
        <end position="1000"/>
    </location>
</feature>
<feature type="compositionally biased region" description="Acidic residues" evidence="4">
    <location>
        <begin position="693"/>
        <end position="702"/>
    </location>
</feature>
<dbReference type="EMBL" id="GG671079">
    <property type="protein sequence ID" value="EER19707.1"/>
    <property type="molecule type" value="Genomic_DNA"/>
</dbReference>
<keyword evidence="3" id="KW-0862">Zinc</keyword>
<keyword evidence="1" id="KW-0479">Metal-binding</keyword>
<dbReference type="InterPro" id="IPR050431">
    <property type="entry name" value="Adaptor_comp_med_subunit"/>
</dbReference>
<feature type="region of interest" description="Disordered" evidence="4">
    <location>
        <begin position="660"/>
        <end position="679"/>
    </location>
</feature>
<proteinExistence type="predicted"/>
<feature type="compositionally biased region" description="Acidic residues" evidence="4">
    <location>
        <begin position="1125"/>
        <end position="1138"/>
    </location>
</feature>
<organism evidence="8">
    <name type="scientific">Perkinsus marinus (strain ATCC 50983 / TXsc)</name>
    <dbReference type="NCBI Taxonomy" id="423536"/>
    <lineage>
        <taxon>Eukaryota</taxon>
        <taxon>Sar</taxon>
        <taxon>Alveolata</taxon>
        <taxon>Perkinsozoa</taxon>
        <taxon>Perkinsea</taxon>
        <taxon>Perkinsida</taxon>
        <taxon>Perkinsidae</taxon>
        <taxon>Perkinsus</taxon>
    </lineage>
</organism>
<evidence type="ECO:0000259" key="6">
    <source>
        <dbReference type="PROSITE" id="PS51072"/>
    </source>
</evidence>
<reference evidence="7 8" key="1">
    <citation type="submission" date="2008-07" db="EMBL/GenBank/DDBJ databases">
        <authorList>
            <person name="El-Sayed N."/>
            <person name="Caler E."/>
            <person name="Inman J."/>
            <person name="Amedeo P."/>
            <person name="Hass B."/>
            <person name="Wortman J."/>
        </authorList>
    </citation>
    <scope>NUCLEOTIDE SEQUENCE [LARGE SCALE GENOMIC DNA]</scope>
    <source>
        <strain evidence="8">ATCC 50983 / TXsc</strain>
    </source>
</reference>
<feature type="region of interest" description="Disordered" evidence="4">
    <location>
        <begin position="1445"/>
        <end position="1464"/>
    </location>
</feature>
<feature type="region of interest" description="Disordered" evidence="4">
    <location>
        <begin position="1219"/>
        <end position="1246"/>
    </location>
</feature>
<dbReference type="Pfam" id="PF00928">
    <property type="entry name" value="Adap_comp_sub"/>
    <property type="match status" value="1"/>
</dbReference>
<feature type="compositionally biased region" description="Polar residues" evidence="4">
    <location>
        <begin position="1146"/>
        <end position="1156"/>
    </location>
</feature>
<dbReference type="PANTHER" id="PTHR10529">
    <property type="entry name" value="AP COMPLEX SUBUNIT MU"/>
    <property type="match status" value="1"/>
</dbReference>
<evidence type="ECO:0000256" key="2">
    <source>
        <dbReference type="ARBA" id="ARBA00022771"/>
    </source>
</evidence>
<gene>
    <name evidence="7" type="ORF">Pmar_PMAR012695</name>
</gene>
<feature type="compositionally biased region" description="Basic and acidic residues" evidence="4">
    <location>
        <begin position="981"/>
        <end position="992"/>
    </location>
</feature>
<keyword evidence="2" id="KW-0863">Zinc-finger</keyword>
<evidence type="ECO:0000256" key="1">
    <source>
        <dbReference type="ARBA" id="ARBA00022723"/>
    </source>
</evidence>
<dbReference type="PROSITE" id="PS51050">
    <property type="entry name" value="ZF_CW"/>
    <property type="match status" value="1"/>
</dbReference>